<evidence type="ECO:0000313" key="1">
    <source>
        <dbReference type="EMBL" id="KAA6399990.1"/>
    </source>
</evidence>
<accession>A0A5J4WYQ4</accession>
<sequence>MQSKQSIQDVAKTIISFTDSYTQNKQRKQNEQQESESTLSLTQVTSSLEQLWRQIRNKKSCKQVIRIPKLLQSLISLSRYKVGTHLREQTDLLRLKVRSWSRDCLRYIQEYCDEQDQTELVNVGYGRMTSIAFCTAGGIGEEHDKEIYSGLNRITRFLRDIHEGRNNRWQPSFQPLPLLARRTEEQIEEQGAIEELEAQMNNKGYYSGIMYWTNEAKATILNHFIHRG</sequence>
<evidence type="ECO:0000313" key="2">
    <source>
        <dbReference type="Proteomes" id="UP000324800"/>
    </source>
</evidence>
<comment type="caution">
    <text evidence="1">The sequence shown here is derived from an EMBL/GenBank/DDBJ whole genome shotgun (WGS) entry which is preliminary data.</text>
</comment>
<proteinExistence type="predicted"/>
<dbReference type="Proteomes" id="UP000324800">
    <property type="component" value="Unassembled WGS sequence"/>
</dbReference>
<gene>
    <name evidence="1" type="ORF">EZS28_004486</name>
</gene>
<dbReference type="AlphaFoldDB" id="A0A5J4WYQ4"/>
<reference evidence="1 2" key="1">
    <citation type="submission" date="2019-03" db="EMBL/GenBank/DDBJ databases">
        <title>Single cell metagenomics reveals metabolic interactions within the superorganism composed of flagellate Streblomastix strix and complex community of Bacteroidetes bacteria on its surface.</title>
        <authorList>
            <person name="Treitli S.C."/>
            <person name="Kolisko M."/>
            <person name="Husnik F."/>
            <person name="Keeling P."/>
            <person name="Hampl V."/>
        </authorList>
    </citation>
    <scope>NUCLEOTIDE SEQUENCE [LARGE SCALE GENOMIC DNA]</scope>
    <source>
        <strain evidence="1">ST1C</strain>
    </source>
</reference>
<protein>
    <submittedName>
        <fullName evidence="1">Uncharacterized protein</fullName>
    </submittedName>
</protein>
<organism evidence="1 2">
    <name type="scientific">Streblomastix strix</name>
    <dbReference type="NCBI Taxonomy" id="222440"/>
    <lineage>
        <taxon>Eukaryota</taxon>
        <taxon>Metamonada</taxon>
        <taxon>Preaxostyla</taxon>
        <taxon>Oxymonadida</taxon>
        <taxon>Streblomastigidae</taxon>
        <taxon>Streblomastix</taxon>
    </lineage>
</organism>
<name>A0A5J4WYQ4_9EUKA</name>
<dbReference type="EMBL" id="SNRW01000641">
    <property type="protein sequence ID" value="KAA6399990.1"/>
    <property type="molecule type" value="Genomic_DNA"/>
</dbReference>